<keyword evidence="2" id="KW-1185">Reference proteome</keyword>
<dbReference type="EMBL" id="JBDIVE010000006">
    <property type="protein sequence ID" value="MEN3069294.1"/>
    <property type="molecule type" value="Genomic_DNA"/>
</dbReference>
<dbReference type="RefSeq" id="WP_345920064.1">
    <property type="nucleotide sequence ID" value="NZ_JBDIVE010000006.1"/>
</dbReference>
<evidence type="ECO:0000313" key="1">
    <source>
        <dbReference type="EMBL" id="MEN3069294.1"/>
    </source>
</evidence>
<protein>
    <submittedName>
        <fullName evidence="1">Uncharacterized protein</fullName>
    </submittedName>
</protein>
<sequence>MSHRIPHRGLRCSRLRPLALCPALQCTSLRAQSDDIDLPLANPGQASTPRSEARRILALPLPEIRARQIDLLRQLVEMKPGRAGGDEWISAYAEFEFTCGYSCKALNARSAHAKARSITRPASTSLQSASARSIPRLIAAKPDPTAPGFRYADRPALPDTRTERQAVARALGADPRRDLVLGAATIQRAGLGAHRDENRVIAFASHGLIDVLRRRRNTQWVLSAGNTAAGGNGGAAMSGLVRGSFSLGHGLC</sequence>
<gene>
    <name evidence="1" type="ORF">ABDB84_12455</name>
</gene>
<name>A0ABU9YZY1_9RHOO</name>
<dbReference type="Proteomes" id="UP001410394">
    <property type="component" value="Unassembled WGS sequence"/>
</dbReference>
<evidence type="ECO:0000313" key="2">
    <source>
        <dbReference type="Proteomes" id="UP001410394"/>
    </source>
</evidence>
<organism evidence="1 2">
    <name type="scientific">Uliginosibacterium sediminicola</name>
    <dbReference type="NCBI Taxonomy" id="2024550"/>
    <lineage>
        <taxon>Bacteria</taxon>
        <taxon>Pseudomonadati</taxon>
        <taxon>Pseudomonadota</taxon>
        <taxon>Betaproteobacteria</taxon>
        <taxon>Rhodocyclales</taxon>
        <taxon>Zoogloeaceae</taxon>
        <taxon>Uliginosibacterium</taxon>
    </lineage>
</organism>
<comment type="caution">
    <text evidence="1">The sequence shown here is derived from an EMBL/GenBank/DDBJ whole genome shotgun (WGS) entry which is preliminary data.</text>
</comment>
<reference evidence="1 2" key="1">
    <citation type="journal article" date="2018" name="Int. J. Syst. Evol. Microbiol.">
        <title>Uliginosibacterium sediminicola sp. nov., isolated from freshwater sediment.</title>
        <authorList>
            <person name="Hwang W.M."/>
            <person name="Kim S.M."/>
            <person name="Kang K."/>
            <person name="Ahn T.Y."/>
        </authorList>
    </citation>
    <scope>NUCLEOTIDE SEQUENCE [LARGE SCALE GENOMIC DNA]</scope>
    <source>
        <strain evidence="1 2">M1-21</strain>
    </source>
</reference>
<proteinExistence type="predicted"/>
<accession>A0ABU9YZY1</accession>